<proteinExistence type="predicted"/>
<reference evidence="3 4" key="1">
    <citation type="journal article" date="2011" name="Science">
        <title>Comparative functional genomics of the fission yeasts.</title>
        <authorList>
            <person name="Rhind N."/>
            <person name="Chen Z."/>
            <person name="Yassour M."/>
            <person name="Thompson D.A."/>
            <person name="Haas B.J."/>
            <person name="Habib N."/>
            <person name="Wapinski I."/>
            <person name="Roy S."/>
            <person name="Lin M.F."/>
            <person name="Heiman D.I."/>
            <person name="Young S.K."/>
            <person name="Furuya K."/>
            <person name="Guo Y."/>
            <person name="Pidoux A."/>
            <person name="Chen H.M."/>
            <person name="Robbertse B."/>
            <person name="Goldberg J.M."/>
            <person name="Aoki K."/>
            <person name="Bayne E.H."/>
            <person name="Berlin A.M."/>
            <person name="Desjardins C.A."/>
            <person name="Dobbs E."/>
            <person name="Dukaj L."/>
            <person name="Fan L."/>
            <person name="FitzGerald M.G."/>
            <person name="French C."/>
            <person name="Gujja S."/>
            <person name="Hansen K."/>
            <person name="Keifenheim D."/>
            <person name="Levin J.Z."/>
            <person name="Mosher R.A."/>
            <person name="Mueller C.A."/>
            <person name="Pfiffner J."/>
            <person name="Priest M."/>
            <person name="Russ C."/>
            <person name="Smialowska A."/>
            <person name="Swoboda P."/>
            <person name="Sykes S.M."/>
            <person name="Vaughn M."/>
            <person name="Vengrova S."/>
            <person name="Yoder R."/>
            <person name="Zeng Q."/>
            <person name="Allshire R."/>
            <person name="Baulcombe D."/>
            <person name="Birren B.W."/>
            <person name="Brown W."/>
            <person name="Ekwall K."/>
            <person name="Kellis M."/>
            <person name="Leatherwood J."/>
            <person name="Levin H."/>
            <person name="Margalit H."/>
            <person name="Martienssen R."/>
            <person name="Nieduszynski C.A."/>
            <person name="Spatafora J.W."/>
            <person name="Friedman N."/>
            <person name="Dalgaard J.Z."/>
            <person name="Baumann P."/>
            <person name="Niki H."/>
            <person name="Regev A."/>
            <person name="Nusbaum C."/>
        </authorList>
    </citation>
    <scope>NUCLEOTIDE SEQUENCE [LARGE SCALE GENOMIC DNA]</scope>
    <source>
        <strain evidence="4">yFS286</strain>
    </source>
</reference>
<dbReference type="SUPFAM" id="SSF53474">
    <property type="entry name" value="alpha/beta-Hydrolases"/>
    <property type="match status" value="1"/>
</dbReference>
<keyword evidence="4" id="KW-1185">Reference proteome</keyword>
<dbReference type="OMA" id="YDSCCHV"/>
<name>S9PYI2_SCHOY</name>
<dbReference type="eggNOG" id="KOG1515">
    <property type="taxonomic scope" value="Eukaryota"/>
</dbReference>
<feature type="domain" description="Alpha/beta hydrolase fold-3" evidence="2">
    <location>
        <begin position="138"/>
        <end position="284"/>
    </location>
</feature>
<dbReference type="OrthoDB" id="2336090at2759"/>
<dbReference type="PANTHER" id="PTHR48081">
    <property type="entry name" value="AB HYDROLASE SUPERFAMILY PROTEIN C4A8.06C"/>
    <property type="match status" value="1"/>
</dbReference>
<dbReference type="InterPro" id="IPR013094">
    <property type="entry name" value="AB_hydrolase_3"/>
</dbReference>
<dbReference type="VEuPathDB" id="FungiDB:SOCG_00775"/>
<keyword evidence="1" id="KW-0378">Hydrolase</keyword>
<dbReference type="AlphaFoldDB" id="S9PYI2"/>
<sequence>MFKKEQLAFKSLNDGILKAFQYCFRFLRHGRKKTFMLGLSTSIIREFLIDSRNYPVETVQNLCSSNMADELNYKIRSVQIDVQAEDESAGYIRKYLGNEGIKSFGGSRWWLYRNSPLKSWWFKRRRTAQHLPKNEKVIFYVHGGAHYLSTVRTNAYHIQKHTSALGVRTFAPEIRLAPQFPAPCSLHDILSSYLYLIRNHDPKNIIFIGDSSGASLLISLLVLMRDCNIPLPAGTVLNSPWVDLTHSLPSILDDSSTDYIPPEGFHHRASRCWPVANADSLFASTTSSMKNLTKEELTTMISERMQHQMDKIKSSLPAFRKFGKENGRISFRNPQDRLDSKFFYTFPFQIQFYAPNHLLTHPVISPLFTENLGGLPPTLVLGGASERLRDEVIYLAHKMANDVYNGEKTKVQLELYDSCCHVVTALPFVSEAHIMARRMANFSYWCLKQEDNSFISRNKHITGELSHPLNEMVRLRISCDGKVRPMEPESEMSSLRISREALGTIQVEALRRWLDVNLDILSKDGVKVAKLFADFKHAEIHDYLEKPDFFVQEGENPPISALVANSKIQTQDSSRNRCFENCI</sequence>
<dbReference type="InterPro" id="IPR050300">
    <property type="entry name" value="GDXG_lipolytic_enzyme"/>
</dbReference>
<organism evidence="3 4">
    <name type="scientific">Schizosaccharomyces octosporus (strain yFS286)</name>
    <name type="common">Fission yeast</name>
    <name type="synonym">Octosporomyces octosporus</name>
    <dbReference type="NCBI Taxonomy" id="483514"/>
    <lineage>
        <taxon>Eukaryota</taxon>
        <taxon>Fungi</taxon>
        <taxon>Dikarya</taxon>
        <taxon>Ascomycota</taxon>
        <taxon>Taphrinomycotina</taxon>
        <taxon>Schizosaccharomycetes</taxon>
        <taxon>Schizosaccharomycetales</taxon>
        <taxon>Schizosaccharomycetaceae</taxon>
        <taxon>Schizosaccharomyces</taxon>
    </lineage>
</organism>
<feature type="domain" description="Alpha/beta hydrolase fold-3" evidence="2">
    <location>
        <begin position="350"/>
        <end position="423"/>
    </location>
</feature>
<evidence type="ECO:0000313" key="4">
    <source>
        <dbReference type="Proteomes" id="UP000016088"/>
    </source>
</evidence>
<protein>
    <submittedName>
        <fullName evidence="3">Esterase/lipase</fullName>
    </submittedName>
</protein>
<evidence type="ECO:0000256" key="1">
    <source>
        <dbReference type="ARBA" id="ARBA00022801"/>
    </source>
</evidence>
<evidence type="ECO:0000259" key="2">
    <source>
        <dbReference type="Pfam" id="PF07859"/>
    </source>
</evidence>
<dbReference type="GeneID" id="25029759"/>
<dbReference type="Pfam" id="PF07859">
    <property type="entry name" value="Abhydrolase_3"/>
    <property type="match status" value="2"/>
</dbReference>
<dbReference type="HOGENOM" id="CLU_004893_2_0_1"/>
<gene>
    <name evidence="3" type="ORF">SOCG_00775</name>
</gene>
<dbReference type="RefSeq" id="XP_013018649.1">
    <property type="nucleotide sequence ID" value="XM_013163195.1"/>
</dbReference>
<accession>S9PYI2</accession>
<dbReference type="GO" id="GO:0016787">
    <property type="term" value="F:hydrolase activity"/>
    <property type="evidence" value="ECO:0007669"/>
    <property type="project" value="UniProtKB-KW"/>
</dbReference>
<dbReference type="Proteomes" id="UP000016088">
    <property type="component" value="Unassembled WGS sequence"/>
</dbReference>
<dbReference type="PANTHER" id="PTHR48081:SF19">
    <property type="entry name" value="AB HYDROLASE SUPERFAMILY PROTEIN C4A8.06C"/>
    <property type="match status" value="1"/>
</dbReference>
<dbReference type="Gene3D" id="3.40.50.1820">
    <property type="entry name" value="alpha/beta hydrolase"/>
    <property type="match status" value="1"/>
</dbReference>
<evidence type="ECO:0000313" key="3">
    <source>
        <dbReference type="EMBL" id="EPX73017.1"/>
    </source>
</evidence>
<dbReference type="InterPro" id="IPR029058">
    <property type="entry name" value="AB_hydrolase_fold"/>
</dbReference>
<dbReference type="EMBL" id="KE503207">
    <property type="protein sequence ID" value="EPX73017.1"/>
    <property type="molecule type" value="Genomic_DNA"/>
</dbReference>